<dbReference type="AlphaFoldDB" id="A0A8T2YZH0"/>
<feature type="domain" description="Amidase" evidence="1">
    <location>
        <begin position="51"/>
        <end position="113"/>
    </location>
</feature>
<dbReference type="Proteomes" id="UP000807159">
    <property type="component" value="Chromosome 4"/>
</dbReference>
<dbReference type="PANTHER" id="PTHR42678">
    <property type="entry name" value="AMIDASE"/>
    <property type="match status" value="1"/>
</dbReference>
<organism evidence="2 3">
    <name type="scientific">Populus deltoides</name>
    <name type="common">Eastern poplar</name>
    <name type="synonym">Eastern cottonwood</name>
    <dbReference type="NCBI Taxonomy" id="3696"/>
    <lineage>
        <taxon>Eukaryota</taxon>
        <taxon>Viridiplantae</taxon>
        <taxon>Streptophyta</taxon>
        <taxon>Embryophyta</taxon>
        <taxon>Tracheophyta</taxon>
        <taxon>Spermatophyta</taxon>
        <taxon>Magnoliopsida</taxon>
        <taxon>eudicotyledons</taxon>
        <taxon>Gunneridae</taxon>
        <taxon>Pentapetalae</taxon>
        <taxon>rosids</taxon>
        <taxon>fabids</taxon>
        <taxon>Malpighiales</taxon>
        <taxon>Salicaceae</taxon>
        <taxon>Saliceae</taxon>
        <taxon>Populus</taxon>
    </lineage>
</organism>
<proteinExistence type="predicted"/>
<evidence type="ECO:0000259" key="1">
    <source>
        <dbReference type="Pfam" id="PF01425"/>
    </source>
</evidence>
<name>A0A8T2YZH0_POPDE</name>
<accession>A0A8T2YZH0</accession>
<gene>
    <name evidence="2" type="ORF">H0E87_008213</name>
</gene>
<protein>
    <recommendedName>
        <fullName evidence="1">Amidase domain-containing protein</fullName>
    </recommendedName>
</protein>
<dbReference type="PANTHER" id="PTHR42678:SF34">
    <property type="entry name" value="OS04G0183300 PROTEIN"/>
    <property type="match status" value="1"/>
</dbReference>
<dbReference type="Pfam" id="PF01425">
    <property type="entry name" value="Amidase"/>
    <property type="match status" value="2"/>
</dbReference>
<dbReference type="Gene3D" id="3.90.1300.10">
    <property type="entry name" value="Amidase signature (AS) domain"/>
    <property type="match status" value="2"/>
</dbReference>
<dbReference type="SUPFAM" id="SSF75304">
    <property type="entry name" value="Amidase signature (AS) enzymes"/>
    <property type="match status" value="1"/>
</dbReference>
<sequence>MATKTVLNFSLLSSLTFIILAIPIHAFLIKVASICDLQLAFKQNQLTSRKLVEFYIGEINRLNSFLKGVIEINPDALCQADKADDELSVRAPGSLVGLHGIPILLKDNIATVEHHNPCVLSADPCGSSSGSAISVAANLVAVSLGTETDGSILCPSSANSVVGIRPTVGLIIGAGVIPISLRQDTAGLVIFCYPYQLMRCERPIKEAGIFSQSYVENGNQKENDCHEDELNFICMFPLHFSNL</sequence>
<evidence type="ECO:0000313" key="3">
    <source>
        <dbReference type="Proteomes" id="UP000807159"/>
    </source>
</evidence>
<reference evidence="2" key="1">
    <citation type="journal article" date="2021" name="J. Hered.">
        <title>Genome Assembly of Salicaceae Populus deltoides (Eastern Cottonwood) I-69 Based on Nanopore Sequencing and Hi-C Technologies.</title>
        <authorList>
            <person name="Bai S."/>
            <person name="Wu H."/>
            <person name="Zhang J."/>
            <person name="Pan Z."/>
            <person name="Zhao W."/>
            <person name="Li Z."/>
            <person name="Tong C."/>
        </authorList>
    </citation>
    <scope>NUCLEOTIDE SEQUENCE</scope>
    <source>
        <tissue evidence="2">Leaf</tissue>
    </source>
</reference>
<evidence type="ECO:0000313" key="2">
    <source>
        <dbReference type="EMBL" id="KAH8510573.1"/>
    </source>
</evidence>
<comment type="caution">
    <text evidence="2">The sequence shown here is derived from an EMBL/GenBank/DDBJ whole genome shotgun (WGS) entry which is preliminary data.</text>
</comment>
<dbReference type="EMBL" id="JACEGQ020000004">
    <property type="protein sequence ID" value="KAH8510573.1"/>
    <property type="molecule type" value="Genomic_DNA"/>
</dbReference>
<feature type="domain" description="Amidase" evidence="1">
    <location>
        <begin position="115"/>
        <end position="188"/>
    </location>
</feature>
<dbReference type="InterPro" id="IPR036928">
    <property type="entry name" value="AS_sf"/>
</dbReference>
<dbReference type="InterPro" id="IPR023631">
    <property type="entry name" value="Amidase_dom"/>
</dbReference>
<keyword evidence="3" id="KW-1185">Reference proteome</keyword>